<sequence length="150" mass="15616">MTDQTLRLLPKAAGAYVLAIDVNEDVQLAPKQFAGRVIARGQYLYCGSANGPGGIAARVKRHCANDKKPHWHIDALTTAPVGKVISVLAVPGGNECDLCTCLRDKFLLSVPVAGFGSSDCASCPAHLLAVPGDASVVVNVLNIIKNTVPG</sequence>
<dbReference type="PANTHER" id="PTHR37460">
    <property type="entry name" value="ENDONUCLEASE III"/>
    <property type="match status" value="1"/>
</dbReference>
<reference evidence="1 2" key="1">
    <citation type="submission" date="2014-03" db="EMBL/GenBank/DDBJ databases">
        <title>The draft genome sequence of Thalassospira mesophila JCM 18969.</title>
        <authorList>
            <person name="Lai Q."/>
            <person name="Shao Z."/>
        </authorList>
    </citation>
    <scope>NUCLEOTIDE SEQUENCE [LARGE SCALE GENOMIC DNA]</scope>
    <source>
        <strain evidence="1 2">JCM 18969</strain>
    </source>
</reference>
<organism evidence="1 2">
    <name type="scientific">Thalassospira mesophila</name>
    <dbReference type="NCBI Taxonomy" id="1293891"/>
    <lineage>
        <taxon>Bacteria</taxon>
        <taxon>Pseudomonadati</taxon>
        <taxon>Pseudomonadota</taxon>
        <taxon>Alphaproteobacteria</taxon>
        <taxon>Rhodospirillales</taxon>
        <taxon>Thalassospiraceae</taxon>
        <taxon>Thalassospira</taxon>
    </lineage>
</organism>
<dbReference type="Proteomes" id="UP000193391">
    <property type="component" value="Unassembled WGS sequence"/>
</dbReference>
<evidence type="ECO:0000313" key="1">
    <source>
        <dbReference type="EMBL" id="OSQ39912.1"/>
    </source>
</evidence>
<comment type="caution">
    <text evidence="1">The sequence shown here is derived from an EMBL/GenBank/DDBJ whole genome shotgun (WGS) entry which is preliminary data.</text>
</comment>
<dbReference type="InterPro" id="IPR002837">
    <property type="entry name" value="DUF123"/>
</dbReference>
<gene>
    <name evidence="1" type="ORF">TMES_06625</name>
</gene>
<dbReference type="CDD" id="cd10441">
    <property type="entry name" value="GIY-YIG_COG1833"/>
    <property type="match status" value="1"/>
</dbReference>
<name>A0A1Y2L524_9PROT</name>
<evidence type="ECO:0000313" key="2">
    <source>
        <dbReference type="Proteomes" id="UP000193391"/>
    </source>
</evidence>
<accession>A0A1Y2L524</accession>
<evidence type="ECO:0008006" key="3">
    <source>
        <dbReference type="Google" id="ProtNLM"/>
    </source>
</evidence>
<dbReference type="EMBL" id="JFKA01000002">
    <property type="protein sequence ID" value="OSQ39912.1"/>
    <property type="molecule type" value="Genomic_DNA"/>
</dbReference>
<dbReference type="PANTHER" id="PTHR37460:SF1">
    <property type="entry name" value="ENDONUCLEASE III"/>
    <property type="match status" value="1"/>
</dbReference>
<protein>
    <recommendedName>
        <fullName evidence="3">Endonuclease III</fullName>
    </recommendedName>
</protein>
<dbReference type="AlphaFoldDB" id="A0A1Y2L524"/>
<keyword evidence="2" id="KW-1185">Reference proteome</keyword>
<proteinExistence type="predicted"/>
<dbReference type="Pfam" id="PF01986">
    <property type="entry name" value="DUF123"/>
    <property type="match status" value="1"/>
</dbReference>